<dbReference type="PANTHER" id="PTHR33202:SF8">
    <property type="entry name" value="PEROXIDE-RESPONSIVE REPRESSOR PERR"/>
    <property type="match status" value="1"/>
</dbReference>
<dbReference type="CDD" id="cd07153">
    <property type="entry name" value="Fur_like"/>
    <property type="match status" value="1"/>
</dbReference>
<keyword evidence="5" id="KW-0238">DNA-binding</keyword>
<dbReference type="InterPro" id="IPR002481">
    <property type="entry name" value="FUR"/>
</dbReference>
<keyword evidence="3" id="KW-0862">Zinc</keyword>
<name>A0ABU3Z982_9FIRM</name>
<dbReference type="RefSeq" id="WP_295190416.1">
    <property type="nucleotide sequence ID" value="NZ_JAWJZA010000024.1"/>
</dbReference>
<comment type="caution">
    <text evidence="7">The sequence shown here is derived from an EMBL/GenBank/DDBJ whole genome shotgun (WGS) entry which is preliminary data.</text>
</comment>
<dbReference type="Pfam" id="PF01475">
    <property type="entry name" value="FUR"/>
    <property type="match status" value="1"/>
</dbReference>
<keyword evidence="8" id="KW-1185">Reference proteome</keyword>
<evidence type="ECO:0000256" key="4">
    <source>
        <dbReference type="ARBA" id="ARBA00023015"/>
    </source>
</evidence>
<dbReference type="SUPFAM" id="SSF46785">
    <property type="entry name" value="Winged helix' DNA-binding domain"/>
    <property type="match status" value="1"/>
</dbReference>
<accession>A0ABU3Z982</accession>
<evidence type="ECO:0000256" key="2">
    <source>
        <dbReference type="ARBA" id="ARBA00022491"/>
    </source>
</evidence>
<dbReference type="InterPro" id="IPR036388">
    <property type="entry name" value="WH-like_DNA-bd_sf"/>
</dbReference>
<sequence length="139" mass="15764">MDIAQILRSEGFKVTPQRIAIYQALTGHHNHPTAELIYQSLRAEHPSMSLATVYKTMEIFEKIGLVKVLDVGDDCARYDWDTQNHSHIRCTVCNKVEDLMGIDSKAISKIVEEGSEYRVTGQQITFEGICPDCLRKQSH</sequence>
<protein>
    <submittedName>
        <fullName evidence="7">Fur family transcriptional regulator</fullName>
    </submittedName>
</protein>
<dbReference type="Gene3D" id="1.10.10.10">
    <property type="entry name" value="Winged helix-like DNA-binding domain superfamily/Winged helix DNA-binding domain"/>
    <property type="match status" value="1"/>
</dbReference>
<evidence type="ECO:0000313" key="8">
    <source>
        <dbReference type="Proteomes" id="UP001272515"/>
    </source>
</evidence>
<keyword evidence="6" id="KW-0804">Transcription</keyword>
<dbReference type="Proteomes" id="UP001272515">
    <property type="component" value="Unassembled WGS sequence"/>
</dbReference>
<organism evidence="7 8">
    <name type="scientific">Veillonella absiana</name>
    <dbReference type="NCBI Taxonomy" id="3079305"/>
    <lineage>
        <taxon>Bacteria</taxon>
        <taxon>Bacillati</taxon>
        <taxon>Bacillota</taxon>
        <taxon>Negativicutes</taxon>
        <taxon>Veillonellales</taxon>
        <taxon>Veillonellaceae</taxon>
        <taxon>Veillonella</taxon>
    </lineage>
</organism>
<comment type="similarity">
    <text evidence="1">Belongs to the Fur family.</text>
</comment>
<keyword evidence="4" id="KW-0805">Transcription regulation</keyword>
<dbReference type="EMBL" id="JAWJZB010000006">
    <property type="protein sequence ID" value="MDV5088482.1"/>
    <property type="molecule type" value="Genomic_DNA"/>
</dbReference>
<dbReference type="InterPro" id="IPR043135">
    <property type="entry name" value="Fur_C"/>
</dbReference>
<dbReference type="PANTHER" id="PTHR33202">
    <property type="entry name" value="ZINC UPTAKE REGULATION PROTEIN"/>
    <property type="match status" value="1"/>
</dbReference>
<keyword evidence="2" id="KW-0678">Repressor</keyword>
<evidence type="ECO:0000256" key="1">
    <source>
        <dbReference type="ARBA" id="ARBA00007957"/>
    </source>
</evidence>
<dbReference type="Gene3D" id="3.30.1490.190">
    <property type="match status" value="1"/>
</dbReference>
<reference evidence="7 8" key="1">
    <citation type="submission" date="2023-10" db="EMBL/GenBank/DDBJ databases">
        <title>Veillonella sp. nov., isolated from a pig farm feces dump.</title>
        <authorList>
            <person name="Chang Y.-H."/>
        </authorList>
    </citation>
    <scope>NUCLEOTIDE SEQUENCE [LARGE SCALE GENOMIC DNA]</scope>
    <source>
        <strain evidence="7 8">YH-vei2233</strain>
    </source>
</reference>
<evidence type="ECO:0000256" key="6">
    <source>
        <dbReference type="ARBA" id="ARBA00023163"/>
    </source>
</evidence>
<gene>
    <name evidence="7" type="ORF">RVY80_06440</name>
</gene>
<evidence type="ECO:0000256" key="5">
    <source>
        <dbReference type="ARBA" id="ARBA00023125"/>
    </source>
</evidence>
<proteinExistence type="inferred from homology"/>
<evidence type="ECO:0000256" key="3">
    <source>
        <dbReference type="ARBA" id="ARBA00022833"/>
    </source>
</evidence>
<evidence type="ECO:0000313" key="7">
    <source>
        <dbReference type="EMBL" id="MDV5088482.1"/>
    </source>
</evidence>
<dbReference type="InterPro" id="IPR036390">
    <property type="entry name" value="WH_DNA-bd_sf"/>
</dbReference>